<dbReference type="InterPro" id="IPR013383">
    <property type="entry name" value="CRISPR-assoc_prot_DxTHG_CS"/>
</dbReference>
<dbReference type="NCBIfam" id="TIGR02549">
    <property type="entry name" value="CRISPR_DxTHG"/>
    <property type="match status" value="1"/>
</dbReference>
<dbReference type="RefSeq" id="WP_074450085.1">
    <property type="nucleotide sequence ID" value="NZ_CALHNL010000078.1"/>
</dbReference>
<name>A0A1D3USX7_TANFO</name>
<organism evidence="1 2">
    <name type="scientific">Tannerella forsythia</name>
    <name type="common">Bacteroides forsythus</name>
    <dbReference type="NCBI Taxonomy" id="28112"/>
    <lineage>
        <taxon>Bacteria</taxon>
        <taxon>Pseudomonadati</taxon>
        <taxon>Bacteroidota</taxon>
        <taxon>Bacteroidia</taxon>
        <taxon>Bacteroidales</taxon>
        <taxon>Tannerellaceae</taxon>
        <taxon>Tannerella</taxon>
    </lineage>
</organism>
<evidence type="ECO:0000313" key="1">
    <source>
        <dbReference type="EMBL" id="SCQ23344.1"/>
    </source>
</evidence>
<dbReference type="EMBL" id="FMMM01000068">
    <property type="protein sequence ID" value="SCQ23344.1"/>
    <property type="molecule type" value="Genomic_DNA"/>
</dbReference>
<accession>A0A1D3USX7</accession>
<dbReference type="OrthoDB" id="9777703at2"/>
<dbReference type="Proteomes" id="UP000182057">
    <property type="component" value="Unassembled WGS sequence"/>
</dbReference>
<proteinExistence type="predicted"/>
<sequence>MGRKVFITFLGTGKYKECIYTYSNKESEVVTYVQTATIKLFAPDFDKYFVFCTELASSTHFENLNREVGGKFSKIDIPEGVSEEEIWKIFQLVFDVLEENDEVVFDVTHSFRSIPMLGITLLQYAKFIKNIQVIGIYYGAFEKLGRPGEIEGKYPNPESRKVPLLNLTSFSVLQDWANSGSQFITTGNSTKLLQVTGESIKPILAESRGKDKEAVEIREINSLLEKISEDFSTNRGKNFLKASSILKVVHKITHLEVRLLPAFKPILEKLKRELDNYRVNDKNNLLRAVQWCIDKELVQQGITQLQEATITILCEKLNHEYFNKEKRNIISSYLGFGINQPEEKWKEPLTSKDAKCVISELKGIDNIEDIAKAFQALSEKRNDINHGGYLCKSVESKKFKQALEENYQKLKGLL</sequence>
<dbReference type="NCBIfam" id="TIGR02221">
    <property type="entry name" value="cas_TM1812"/>
    <property type="match status" value="1"/>
</dbReference>
<reference evidence="1 2" key="1">
    <citation type="submission" date="2016-09" db="EMBL/GenBank/DDBJ databases">
        <authorList>
            <person name="Capua I."/>
            <person name="De Benedictis P."/>
            <person name="Joannis T."/>
            <person name="Lombin L.H."/>
            <person name="Cattoli G."/>
        </authorList>
    </citation>
    <scope>NUCLEOTIDE SEQUENCE [LARGE SCALE GENOMIC DNA]</scope>
    <source>
        <strain evidence="1 2">UB20</strain>
    </source>
</reference>
<evidence type="ECO:0000313" key="2">
    <source>
        <dbReference type="Proteomes" id="UP000182057"/>
    </source>
</evidence>
<dbReference type="InterPro" id="IPR011742">
    <property type="entry name" value="CRISPR-assoc_prot_TM1812"/>
</dbReference>
<gene>
    <name evidence="1" type="ORF">TFUB20_02020</name>
</gene>
<dbReference type="CDD" id="cd09732">
    <property type="entry name" value="Csx1_III-U"/>
    <property type="match status" value="1"/>
</dbReference>
<protein>
    <submittedName>
        <fullName evidence="1">CRISPR-associated (Cas) DxTHG family protein</fullName>
    </submittedName>
</protein>
<dbReference type="AlphaFoldDB" id="A0A1D3USX7"/>